<evidence type="ECO:0000259" key="1">
    <source>
        <dbReference type="Pfam" id="PF12697"/>
    </source>
</evidence>
<name>A0A9W9G6H4_9EURO</name>
<feature type="domain" description="AB hydrolase-1" evidence="1">
    <location>
        <begin position="74"/>
        <end position="282"/>
    </location>
</feature>
<dbReference type="InterPro" id="IPR000073">
    <property type="entry name" value="AB_hydrolase_1"/>
</dbReference>
<reference evidence="2" key="1">
    <citation type="submission" date="2022-11" db="EMBL/GenBank/DDBJ databases">
        <authorList>
            <person name="Petersen C."/>
        </authorList>
    </citation>
    <scope>NUCLEOTIDE SEQUENCE</scope>
    <source>
        <strain evidence="2">IBT 30761</strain>
    </source>
</reference>
<accession>A0A9W9G6H4</accession>
<dbReference type="RefSeq" id="XP_056480338.1">
    <property type="nucleotide sequence ID" value="XM_056613114.1"/>
</dbReference>
<reference evidence="2" key="2">
    <citation type="journal article" date="2023" name="IMA Fungus">
        <title>Comparative genomic study of the Penicillium genus elucidates a diverse pangenome and 15 lateral gene transfer events.</title>
        <authorList>
            <person name="Petersen C."/>
            <person name="Sorensen T."/>
            <person name="Nielsen M.R."/>
            <person name="Sondergaard T.E."/>
            <person name="Sorensen J.L."/>
            <person name="Fitzpatrick D.A."/>
            <person name="Frisvad J.C."/>
            <person name="Nielsen K.L."/>
        </authorList>
    </citation>
    <scope>NUCLEOTIDE SEQUENCE</scope>
    <source>
        <strain evidence="2">IBT 30761</strain>
    </source>
</reference>
<dbReference type="GO" id="GO:0017000">
    <property type="term" value="P:antibiotic biosynthetic process"/>
    <property type="evidence" value="ECO:0007669"/>
    <property type="project" value="UniProtKB-ARBA"/>
</dbReference>
<protein>
    <recommendedName>
        <fullName evidence="1">AB hydrolase-1 domain-containing protein</fullName>
    </recommendedName>
</protein>
<dbReference type="SUPFAM" id="SSF53474">
    <property type="entry name" value="alpha/beta-Hydrolases"/>
    <property type="match status" value="1"/>
</dbReference>
<dbReference type="OrthoDB" id="408373at2759"/>
<dbReference type="GeneID" id="81352093"/>
<dbReference type="EMBL" id="JAPQKI010000001">
    <property type="protein sequence ID" value="KAJ5112565.1"/>
    <property type="molecule type" value="Genomic_DNA"/>
</dbReference>
<sequence length="303" mass="33103">MPTASLILPRPFEGEAWSGKEPLRAPSEASFVQAFGQRLPSASFMQTSWGAAAYYELPPSTSPPKNTPNPIERIVFVHGVQTPAIGMQPLASALQSRFPYAYCVLVDLWGHGLSDTPVVEFGPMRFHELIDSLIMTLNWDDAHFVGYSFGGSTVASFTALRSTLVKSMALVAPAGLLRQEELTDEQKGYMRGERVARGEIVAEAVRDWQMKNHEGHLPSVVAIFRDGGVFDQHDAFKEAAGKGIPNLCVLGELDALCSVQDLHDVGMQNVAVVPQVGHGVVRQKVSEVAQLIDDFWKSLEKGK</sequence>
<dbReference type="AlphaFoldDB" id="A0A9W9G6H4"/>
<evidence type="ECO:0000313" key="3">
    <source>
        <dbReference type="Proteomes" id="UP001149074"/>
    </source>
</evidence>
<dbReference type="GO" id="GO:0072330">
    <property type="term" value="P:monocarboxylic acid biosynthetic process"/>
    <property type="evidence" value="ECO:0007669"/>
    <property type="project" value="UniProtKB-ARBA"/>
</dbReference>
<organism evidence="2 3">
    <name type="scientific">Penicillium argentinense</name>
    <dbReference type="NCBI Taxonomy" id="1131581"/>
    <lineage>
        <taxon>Eukaryota</taxon>
        <taxon>Fungi</taxon>
        <taxon>Dikarya</taxon>
        <taxon>Ascomycota</taxon>
        <taxon>Pezizomycotina</taxon>
        <taxon>Eurotiomycetes</taxon>
        <taxon>Eurotiomycetidae</taxon>
        <taxon>Eurotiales</taxon>
        <taxon>Aspergillaceae</taxon>
        <taxon>Penicillium</taxon>
    </lineage>
</organism>
<dbReference type="Pfam" id="PF12697">
    <property type="entry name" value="Abhydrolase_6"/>
    <property type="match status" value="1"/>
</dbReference>
<evidence type="ECO:0000313" key="2">
    <source>
        <dbReference type="EMBL" id="KAJ5112565.1"/>
    </source>
</evidence>
<dbReference type="Proteomes" id="UP001149074">
    <property type="component" value="Unassembled WGS sequence"/>
</dbReference>
<comment type="caution">
    <text evidence="2">The sequence shown here is derived from an EMBL/GenBank/DDBJ whole genome shotgun (WGS) entry which is preliminary data.</text>
</comment>
<gene>
    <name evidence="2" type="ORF">N7532_000610</name>
</gene>
<proteinExistence type="predicted"/>
<dbReference type="Gene3D" id="3.40.50.1820">
    <property type="entry name" value="alpha/beta hydrolase"/>
    <property type="match status" value="1"/>
</dbReference>
<dbReference type="InterPro" id="IPR029058">
    <property type="entry name" value="AB_hydrolase_fold"/>
</dbReference>
<dbReference type="PANTHER" id="PTHR43194">
    <property type="entry name" value="HYDROLASE ALPHA/BETA FOLD FAMILY"/>
    <property type="match status" value="1"/>
</dbReference>
<dbReference type="InterPro" id="IPR050228">
    <property type="entry name" value="Carboxylesterase_BioH"/>
</dbReference>
<keyword evidence="3" id="KW-1185">Reference proteome</keyword>
<dbReference type="PANTHER" id="PTHR43194:SF2">
    <property type="entry name" value="PEROXISOMAL MEMBRANE PROTEIN LPX1"/>
    <property type="match status" value="1"/>
</dbReference>